<name>S9V3Z7_9TRYP</name>
<dbReference type="InterPro" id="IPR021243">
    <property type="entry name" value="DUF2804"/>
</dbReference>
<dbReference type="Pfam" id="PF10974">
    <property type="entry name" value="DUF2804"/>
    <property type="match status" value="1"/>
</dbReference>
<keyword evidence="3" id="KW-1185">Reference proteome</keyword>
<protein>
    <submittedName>
        <fullName evidence="2">Uncharacterized protein</fullName>
    </submittedName>
</protein>
<evidence type="ECO:0000256" key="1">
    <source>
        <dbReference type="SAM" id="Phobius"/>
    </source>
</evidence>
<keyword evidence="1" id="KW-0472">Membrane</keyword>
<gene>
    <name evidence="2" type="ORF">STCU_00916</name>
</gene>
<dbReference type="AlphaFoldDB" id="S9V3Z7"/>
<reference evidence="2 3" key="1">
    <citation type="journal article" date="2013" name="PLoS ONE">
        <title>Predicting the Proteins of Angomonas deanei, Strigomonas culicis and Their Respective Endosymbionts Reveals New Aspects of the Trypanosomatidae Family.</title>
        <authorList>
            <person name="Motta M.C."/>
            <person name="Martins A.C."/>
            <person name="de Souza S.S."/>
            <person name="Catta-Preta C.M."/>
            <person name="Silva R."/>
            <person name="Klein C.C."/>
            <person name="de Almeida L.G."/>
            <person name="de Lima Cunha O."/>
            <person name="Ciapina L.P."/>
            <person name="Brocchi M."/>
            <person name="Colabardini A.C."/>
            <person name="de Araujo Lima B."/>
            <person name="Machado C.R."/>
            <person name="de Almeida Soares C.M."/>
            <person name="Probst C.M."/>
            <person name="de Menezes C.B."/>
            <person name="Thompson C.E."/>
            <person name="Bartholomeu D.C."/>
            <person name="Gradia D.F."/>
            <person name="Pavoni D.P."/>
            <person name="Grisard E.C."/>
            <person name="Fantinatti-Garboggini F."/>
            <person name="Marchini F.K."/>
            <person name="Rodrigues-Luiz G.F."/>
            <person name="Wagner G."/>
            <person name="Goldman G.H."/>
            <person name="Fietto J.L."/>
            <person name="Elias M.C."/>
            <person name="Goldman M.H."/>
            <person name="Sagot M.F."/>
            <person name="Pereira M."/>
            <person name="Stoco P.H."/>
            <person name="de Mendonca-Neto R.P."/>
            <person name="Teixeira S.M."/>
            <person name="Maciel T.E."/>
            <person name="de Oliveira Mendes T.A."/>
            <person name="Urmenyi T.P."/>
            <person name="de Souza W."/>
            <person name="Schenkman S."/>
            <person name="de Vasconcelos A.T."/>
        </authorList>
    </citation>
    <scope>NUCLEOTIDE SEQUENCE [LARGE SCALE GENOMIC DNA]</scope>
</reference>
<keyword evidence="1" id="KW-0812">Transmembrane</keyword>
<dbReference type="PANTHER" id="PTHR35868:SF4">
    <property type="entry name" value="DUF2804 DOMAIN-CONTAINING PROTEIN"/>
    <property type="match status" value="1"/>
</dbReference>
<keyword evidence="1" id="KW-1133">Transmembrane helix</keyword>
<dbReference type="Proteomes" id="UP000015354">
    <property type="component" value="Unassembled WGS sequence"/>
</dbReference>
<feature type="transmembrane region" description="Helical" evidence="1">
    <location>
        <begin position="6"/>
        <end position="24"/>
    </location>
</feature>
<dbReference type="OrthoDB" id="239884at2759"/>
<proteinExistence type="predicted"/>
<sequence>MYAIWLHYYLVVALAILLPIIYAFQTLYRVDKEEDWLIERSAVMRQSFFSASLESAASSYDAAAGEYVWGRTTAPAFASDLHALNAVQRATQLKELVWLSVTAGDWLVGFAVLQLHYQSTLAMHIYRRGPAGLSLAGRVGGLARGGGVWHANATGAMGPTARGHRVTFRSLAAPGHRLLPAAAATLTFADGEVRFDVRVSLPARGLRLAAAGAAAVASGMTGLVFPLGPHRAAVVYKAAAAPLTAPLTLRYSADGAPEEEVRLAEGLLAMDYTRGLLRRHTRRRWGCVSAPSGVGLHLSQGAYDVDGVSMENALFRRGRAPRFLQRAVHMMPLVPAGGRDRWAMRSEELNLTFTSAGGYGGRTQLGIVDIHMDHRWGTYSGTVRAGVNETYELHDVPGVFEDQAALW</sequence>
<evidence type="ECO:0000313" key="2">
    <source>
        <dbReference type="EMBL" id="EPY35779.1"/>
    </source>
</evidence>
<organism evidence="2 3">
    <name type="scientific">Strigomonas culicis</name>
    <dbReference type="NCBI Taxonomy" id="28005"/>
    <lineage>
        <taxon>Eukaryota</taxon>
        <taxon>Discoba</taxon>
        <taxon>Euglenozoa</taxon>
        <taxon>Kinetoplastea</taxon>
        <taxon>Metakinetoplastina</taxon>
        <taxon>Trypanosomatida</taxon>
        <taxon>Trypanosomatidae</taxon>
        <taxon>Strigomonadinae</taxon>
        <taxon>Strigomonas</taxon>
    </lineage>
</organism>
<dbReference type="EMBL" id="ATMH01000916">
    <property type="protein sequence ID" value="EPY35779.1"/>
    <property type="molecule type" value="Genomic_DNA"/>
</dbReference>
<accession>S9V3Z7</accession>
<comment type="caution">
    <text evidence="2">The sequence shown here is derived from an EMBL/GenBank/DDBJ whole genome shotgun (WGS) entry which is preliminary data.</text>
</comment>
<dbReference type="PANTHER" id="PTHR35868">
    <property type="entry name" value="DUF2804 DOMAIN-CONTAINING PROTEIN-RELATED"/>
    <property type="match status" value="1"/>
</dbReference>
<evidence type="ECO:0000313" key="3">
    <source>
        <dbReference type="Proteomes" id="UP000015354"/>
    </source>
</evidence>